<name>A0A8I6RT00_CIMLE</name>
<dbReference type="Proteomes" id="UP000494040">
    <property type="component" value="Unassembled WGS sequence"/>
</dbReference>
<dbReference type="AlphaFoldDB" id="A0A8I6RT00"/>
<evidence type="ECO:0000313" key="5">
    <source>
        <dbReference type="EnsemblMetazoa" id="XP_014250937.1"/>
    </source>
</evidence>
<comment type="similarity">
    <text evidence="1 3">Belongs to the CMC family.</text>
</comment>
<dbReference type="OMA" id="NIMPHYS"/>
<dbReference type="PANTHER" id="PTHR22977:SF5">
    <property type="entry name" value="COX ASSEMBLY MITOCHONDRIAL PROTEIN HOMOLOG"/>
    <property type="match status" value="1"/>
</dbReference>
<reference evidence="5" key="1">
    <citation type="submission" date="2022-01" db="UniProtKB">
        <authorList>
            <consortium name="EnsemblMetazoa"/>
        </authorList>
    </citation>
    <scope>IDENTIFICATION</scope>
</reference>
<dbReference type="GO" id="GO:0005739">
    <property type="term" value="C:mitochondrion"/>
    <property type="evidence" value="ECO:0007669"/>
    <property type="project" value="UniProtKB-SubCell"/>
</dbReference>
<sequence>MVVEAFESVNSEIKRKHKDSLGPHGLGDPNDKTLRKVEMEVLIPKKMRDKARLEKCTSEVADFNKCCKEHGLLMVLNCRKENTKMKDCYTYWYQNPEFKQLCTEEYLQERAEYRMTGITKKSKPRGKVENS</sequence>
<dbReference type="InterPro" id="IPR013892">
    <property type="entry name" value="Cyt_c_biogenesis_Cmc1-like"/>
</dbReference>
<evidence type="ECO:0000256" key="1">
    <source>
        <dbReference type="ARBA" id="ARBA00007347"/>
    </source>
</evidence>
<gene>
    <name evidence="5" type="primary">106667492</name>
</gene>
<accession>A0A8I6RT00</accession>
<comment type="subcellular location">
    <subcellularLocation>
        <location evidence="3">Mitochondrion</location>
    </subcellularLocation>
</comment>
<keyword evidence="3" id="KW-0496">Mitochondrion</keyword>
<keyword evidence="6" id="KW-1185">Reference proteome</keyword>
<dbReference type="OrthoDB" id="6224010at2759"/>
<keyword evidence="2" id="KW-1015">Disulfide bond</keyword>
<dbReference type="PANTHER" id="PTHR22977">
    <property type="entry name" value="COX ASSEMBLY MITOCHONDRIAL PROTEIN"/>
    <property type="match status" value="1"/>
</dbReference>
<dbReference type="KEGG" id="clec:106667492"/>
<evidence type="ECO:0000256" key="2">
    <source>
        <dbReference type="ARBA" id="ARBA00023157"/>
    </source>
</evidence>
<evidence type="ECO:0000256" key="3">
    <source>
        <dbReference type="RuleBase" id="RU364104"/>
    </source>
</evidence>
<evidence type="ECO:0000313" key="6">
    <source>
        <dbReference type="Proteomes" id="UP000494040"/>
    </source>
</evidence>
<organism evidence="5 6">
    <name type="scientific">Cimex lectularius</name>
    <name type="common">Bed bug</name>
    <name type="synonym">Acanthia lectularia</name>
    <dbReference type="NCBI Taxonomy" id="79782"/>
    <lineage>
        <taxon>Eukaryota</taxon>
        <taxon>Metazoa</taxon>
        <taxon>Ecdysozoa</taxon>
        <taxon>Arthropoda</taxon>
        <taxon>Hexapoda</taxon>
        <taxon>Insecta</taxon>
        <taxon>Pterygota</taxon>
        <taxon>Neoptera</taxon>
        <taxon>Paraneoptera</taxon>
        <taxon>Hemiptera</taxon>
        <taxon>Heteroptera</taxon>
        <taxon>Panheteroptera</taxon>
        <taxon>Cimicomorpha</taxon>
        <taxon>Cimicidae</taxon>
        <taxon>Cimex</taxon>
    </lineage>
</organism>
<evidence type="ECO:0000256" key="4">
    <source>
        <dbReference type="SAM" id="MobiDB-lite"/>
    </source>
</evidence>
<dbReference type="Pfam" id="PF08583">
    <property type="entry name" value="Cmc1"/>
    <property type="match status" value="1"/>
</dbReference>
<feature type="region of interest" description="Disordered" evidence="4">
    <location>
        <begin position="14"/>
        <end position="33"/>
    </location>
</feature>
<protein>
    <recommendedName>
        <fullName evidence="3">COX assembly mitochondrial protein</fullName>
    </recommendedName>
</protein>
<proteinExistence type="inferred from homology"/>
<dbReference type="EnsemblMetazoa" id="XM_014395451.2">
    <property type="protein sequence ID" value="XP_014250937.1"/>
    <property type="gene ID" value="LOC106667492"/>
</dbReference>